<name>A0A828Z4T0_9LEPT</name>
<proteinExistence type="predicted"/>
<reference evidence="1 2" key="1">
    <citation type="submission" date="2012-10" db="EMBL/GenBank/DDBJ databases">
        <authorList>
            <person name="Harkins D.M."/>
            <person name="Durkin A.S."/>
            <person name="Brinkac L.M."/>
            <person name="Haft D.H."/>
            <person name="Selengut J.D."/>
            <person name="Sanka R."/>
            <person name="DePew J."/>
            <person name="Purushe J."/>
            <person name="Whelen A.C."/>
            <person name="Vinetz J.M."/>
            <person name="Sutton G.G."/>
            <person name="Nierman W.C."/>
            <person name="Fouts D.E."/>
        </authorList>
    </citation>
    <scope>NUCLEOTIDE SEQUENCE [LARGE SCALE GENOMIC DNA]</scope>
    <source>
        <strain evidence="1 2">2006001853</strain>
    </source>
</reference>
<gene>
    <name evidence="1" type="ORF">LEP1GSC036_4437</name>
</gene>
<accession>A0A828Z4T0</accession>
<dbReference type="AlphaFoldDB" id="A0A828Z4T0"/>
<evidence type="ECO:0000313" key="2">
    <source>
        <dbReference type="Proteomes" id="UP000001338"/>
    </source>
</evidence>
<sequence>MMKYFFSQILENILITNVLKEIRRKHKSDKKYKMQDDANL</sequence>
<dbReference type="Proteomes" id="UP000001338">
    <property type="component" value="Unassembled WGS sequence"/>
</dbReference>
<evidence type="ECO:0000313" key="1">
    <source>
        <dbReference type="EMBL" id="EKR65018.1"/>
    </source>
</evidence>
<comment type="caution">
    <text evidence="1">The sequence shown here is derived from an EMBL/GenBank/DDBJ whole genome shotgun (WGS) entry which is preliminary data.</text>
</comment>
<dbReference type="EMBL" id="AFLV02000026">
    <property type="protein sequence ID" value="EKR65018.1"/>
    <property type="molecule type" value="Genomic_DNA"/>
</dbReference>
<protein>
    <submittedName>
        <fullName evidence="1">Uncharacterized protein</fullName>
    </submittedName>
</protein>
<organism evidence="1 2">
    <name type="scientific">Leptospira weilii str. 2006001853</name>
    <dbReference type="NCBI Taxonomy" id="1001589"/>
    <lineage>
        <taxon>Bacteria</taxon>
        <taxon>Pseudomonadati</taxon>
        <taxon>Spirochaetota</taxon>
        <taxon>Spirochaetia</taxon>
        <taxon>Leptospirales</taxon>
        <taxon>Leptospiraceae</taxon>
        <taxon>Leptospira</taxon>
    </lineage>
</organism>